<protein>
    <recommendedName>
        <fullName evidence="2">GIY-YIG domain-containing protein</fullName>
    </recommendedName>
</protein>
<dbReference type="CDD" id="cd10449">
    <property type="entry name" value="GIY-YIG_SLX1_like"/>
    <property type="match status" value="1"/>
</dbReference>
<dbReference type="AlphaFoldDB" id="A0A1G1ZQ10"/>
<comment type="similarity">
    <text evidence="1">Belongs to the UPF0213 family.</text>
</comment>
<dbReference type="PANTHER" id="PTHR34477">
    <property type="entry name" value="UPF0213 PROTEIN YHBQ"/>
    <property type="match status" value="1"/>
</dbReference>
<organism evidence="3 4">
    <name type="scientific">Candidatus Harrisonbacteria bacterium RIFCSPLOWO2_01_FULL_44_18</name>
    <dbReference type="NCBI Taxonomy" id="1798407"/>
    <lineage>
        <taxon>Bacteria</taxon>
        <taxon>Candidatus Harrisoniibacteriota</taxon>
    </lineage>
</organism>
<dbReference type="STRING" id="1798407.A3A16_02125"/>
<evidence type="ECO:0000313" key="4">
    <source>
        <dbReference type="Proteomes" id="UP000177942"/>
    </source>
</evidence>
<reference evidence="3 4" key="1">
    <citation type="journal article" date="2016" name="Nat. Commun.">
        <title>Thousands of microbial genomes shed light on interconnected biogeochemical processes in an aquifer system.</title>
        <authorList>
            <person name="Anantharaman K."/>
            <person name="Brown C.T."/>
            <person name="Hug L.A."/>
            <person name="Sharon I."/>
            <person name="Castelle C.J."/>
            <person name="Probst A.J."/>
            <person name="Thomas B.C."/>
            <person name="Singh A."/>
            <person name="Wilkins M.J."/>
            <person name="Karaoz U."/>
            <person name="Brodie E.L."/>
            <person name="Williams K.H."/>
            <person name="Hubbard S.S."/>
            <person name="Banfield J.F."/>
        </authorList>
    </citation>
    <scope>NUCLEOTIDE SEQUENCE [LARGE SCALE GENOMIC DNA]</scope>
</reference>
<dbReference type="InterPro" id="IPR000305">
    <property type="entry name" value="GIY-YIG_endonuc"/>
</dbReference>
<dbReference type="Proteomes" id="UP000177942">
    <property type="component" value="Unassembled WGS sequence"/>
</dbReference>
<evidence type="ECO:0000313" key="3">
    <source>
        <dbReference type="EMBL" id="OGY65840.1"/>
    </source>
</evidence>
<dbReference type="EMBL" id="MHJJ01000006">
    <property type="protein sequence ID" value="OGY65840.1"/>
    <property type="molecule type" value="Genomic_DNA"/>
</dbReference>
<dbReference type="PANTHER" id="PTHR34477:SF1">
    <property type="entry name" value="UPF0213 PROTEIN YHBQ"/>
    <property type="match status" value="1"/>
</dbReference>
<dbReference type="Pfam" id="PF01541">
    <property type="entry name" value="GIY-YIG"/>
    <property type="match status" value="1"/>
</dbReference>
<dbReference type="SMART" id="SM00465">
    <property type="entry name" value="GIYc"/>
    <property type="match status" value="1"/>
</dbReference>
<feature type="domain" description="GIY-YIG" evidence="2">
    <location>
        <begin position="1"/>
        <end position="82"/>
    </location>
</feature>
<dbReference type="InterPro" id="IPR050190">
    <property type="entry name" value="UPF0213_domain"/>
</dbReference>
<dbReference type="PROSITE" id="PS50164">
    <property type="entry name" value="GIY_YIG"/>
    <property type="match status" value="1"/>
</dbReference>
<dbReference type="SUPFAM" id="SSF82771">
    <property type="entry name" value="GIY-YIG endonuclease"/>
    <property type="match status" value="1"/>
</dbReference>
<evidence type="ECO:0000259" key="2">
    <source>
        <dbReference type="PROSITE" id="PS50164"/>
    </source>
</evidence>
<evidence type="ECO:0000256" key="1">
    <source>
        <dbReference type="ARBA" id="ARBA00007435"/>
    </source>
</evidence>
<proteinExistence type="inferred from homology"/>
<comment type="caution">
    <text evidence="3">The sequence shown here is derived from an EMBL/GenBank/DDBJ whole genome shotgun (WGS) entry which is preliminary data.</text>
</comment>
<name>A0A1G1ZQ10_9BACT</name>
<dbReference type="Gene3D" id="3.40.1440.10">
    <property type="entry name" value="GIY-YIG endonuclease"/>
    <property type="match status" value="1"/>
</dbReference>
<sequence>MFHYVYVLESLKNSSLYVGLTKNLKTRLQEHNRGLNFSTKSHKPWRIVYCEAFLNGDDAVRRERYLKTNQGARLLKRMLKEYFYSKRLKN</sequence>
<dbReference type="InterPro" id="IPR035901">
    <property type="entry name" value="GIY-YIG_endonuc_sf"/>
</dbReference>
<accession>A0A1G1ZQ10</accession>
<gene>
    <name evidence="3" type="ORF">A3A16_02125</name>
</gene>